<dbReference type="AlphaFoldDB" id="A0A2H0DYZ4"/>
<evidence type="ECO:0000256" key="6">
    <source>
        <dbReference type="ARBA" id="ARBA00023110"/>
    </source>
</evidence>
<dbReference type="InterPro" id="IPR037041">
    <property type="entry name" value="Trigger_fac_C_sf"/>
</dbReference>
<dbReference type="EC" id="5.2.1.8" evidence="4"/>
<keyword evidence="7" id="KW-0143">Chaperone</keyword>
<evidence type="ECO:0000256" key="5">
    <source>
        <dbReference type="ARBA" id="ARBA00016902"/>
    </source>
</evidence>
<evidence type="ECO:0000256" key="9">
    <source>
        <dbReference type="ARBA" id="ARBA00029986"/>
    </source>
</evidence>
<evidence type="ECO:0000256" key="1">
    <source>
        <dbReference type="ARBA" id="ARBA00000971"/>
    </source>
</evidence>
<feature type="domain" description="Trigger factor ribosome-binding bacterial" evidence="10">
    <location>
        <begin position="13"/>
        <end position="156"/>
    </location>
</feature>
<name>A0A2H0DYZ4_9BACT</name>
<dbReference type="Gene3D" id="3.30.70.1050">
    <property type="entry name" value="Trigger factor ribosome-binding domain"/>
    <property type="match status" value="1"/>
</dbReference>
<comment type="similarity">
    <text evidence="3">Belongs to the FKBP-type PPIase family. Tig subfamily.</text>
</comment>
<evidence type="ECO:0000256" key="8">
    <source>
        <dbReference type="ARBA" id="ARBA00023235"/>
    </source>
</evidence>
<sequence length="365" mass="42862">MENNKEIAKYTAKIHTHEDCEIHIEVSVPWENVEKHRSSVIKKFSSNIKVDGFRQGHVPEAVVLQNISSSVILEEMAERTIQEIYPMVIKDKNLQTIGHPHISITKLAEKNPLEFTAHVSELPKLELPDYKKIASEVNSEAKEVKVEDKEVEDAKEHIRKEWAKSEKMHARATVEGKKINEIDPKSIEIKDEDLPELNDEFAQKIGPFKDLKDFTEKLTENILNEKKRREQDKKRAMLLEKIRKEIKLKLPEIIINSELDRMEAQFKSDVERLGMKFEDYLKQTEKKIEDLRVEWRPDAENYAKNQMILNKIAIEEKIEPDKEKRDVEVKEILKNYKDAKRERVEIYVDTIMTNDLVLGFLENQK</sequence>
<dbReference type="Pfam" id="PF05697">
    <property type="entry name" value="Trigger_N"/>
    <property type="match status" value="1"/>
</dbReference>
<dbReference type="Pfam" id="PF05698">
    <property type="entry name" value="Trigger_C"/>
    <property type="match status" value="1"/>
</dbReference>
<dbReference type="SUPFAM" id="SSF109998">
    <property type="entry name" value="Triger factor/SurA peptide-binding domain-like"/>
    <property type="match status" value="1"/>
</dbReference>
<comment type="catalytic activity">
    <reaction evidence="1">
        <text>[protein]-peptidylproline (omega=180) = [protein]-peptidylproline (omega=0)</text>
        <dbReference type="Rhea" id="RHEA:16237"/>
        <dbReference type="Rhea" id="RHEA-COMP:10747"/>
        <dbReference type="Rhea" id="RHEA-COMP:10748"/>
        <dbReference type="ChEBI" id="CHEBI:83833"/>
        <dbReference type="ChEBI" id="CHEBI:83834"/>
        <dbReference type="EC" id="5.2.1.8"/>
    </reaction>
</comment>
<keyword evidence="6" id="KW-0697">Rotamase</keyword>
<evidence type="ECO:0000256" key="2">
    <source>
        <dbReference type="ARBA" id="ARBA00004496"/>
    </source>
</evidence>
<dbReference type="EMBL" id="PCTT01000006">
    <property type="protein sequence ID" value="PIP87393.1"/>
    <property type="molecule type" value="Genomic_DNA"/>
</dbReference>
<dbReference type="InterPro" id="IPR027304">
    <property type="entry name" value="Trigger_fact/SurA_dom_sf"/>
</dbReference>
<dbReference type="SUPFAM" id="SSF102735">
    <property type="entry name" value="Trigger factor ribosome-binding domain"/>
    <property type="match status" value="1"/>
</dbReference>
<accession>A0A2H0DYZ4</accession>
<dbReference type="PANTHER" id="PTHR30560:SF3">
    <property type="entry name" value="TRIGGER FACTOR-LIKE PROTEIN TIG, CHLOROPLASTIC"/>
    <property type="match status" value="1"/>
</dbReference>
<dbReference type="GO" id="GO:0015031">
    <property type="term" value="P:protein transport"/>
    <property type="evidence" value="ECO:0007669"/>
    <property type="project" value="InterPro"/>
</dbReference>
<organism evidence="12 13">
    <name type="scientific">Candidatus Campbellbacteria bacterium CG22_combo_CG10-13_8_21_14_all_36_13</name>
    <dbReference type="NCBI Taxonomy" id="1974529"/>
    <lineage>
        <taxon>Bacteria</taxon>
        <taxon>Candidatus Campbelliibacteriota</taxon>
    </lineage>
</organism>
<dbReference type="InterPro" id="IPR008880">
    <property type="entry name" value="Trigger_fac_C"/>
</dbReference>
<evidence type="ECO:0000256" key="7">
    <source>
        <dbReference type="ARBA" id="ARBA00023186"/>
    </source>
</evidence>
<dbReference type="InterPro" id="IPR036611">
    <property type="entry name" value="Trigger_fac_ribosome-bd_sf"/>
</dbReference>
<keyword evidence="8" id="KW-0413">Isomerase</keyword>
<dbReference type="GO" id="GO:0005737">
    <property type="term" value="C:cytoplasm"/>
    <property type="evidence" value="ECO:0007669"/>
    <property type="project" value="UniProtKB-SubCell"/>
</dbReference>
<evidence type="ECO:0000259" key="11">
    <source>
        <dbReference type="Pfam" id="PF05698"/>
    </source>
</evidence>
<comment type="caution">
    <text evidence="12">The sequence shown here is derived from an EMBL/GenBank/DDBJ whole genome shotgun (WGS) entry which is preliminary data.</text>
</comment>
<comment type="subcellular location">
    <subcellularLocation>
        <location evidence="2">Cytoplasm</location>
    </subcellularLocation>
</comment>
<protein>
    <recommendedName>
        <fullName evidence="5">Trigger factor</fullName>
        <ecNumber evidence="4">5.2.1.8</ecNumber>
    </recommendedName>
    <alternativeName>
        <fullName evidence="9">PPIase</fullName>
    </alternativeName>
</protein>
<dbReference type="GO" id="GO:0043022">
    <property type="term" value="F:ribosome binding"/>
    <property type="evidence" value="ECO:0007669"/>
    <property type="project" value="TreeGrafter"/>
</dbReference>
<dbReference type="GO" id="GO:0051083">
    <property type="term" value="P:'de novo' cotranslational protein folding"/>
    <property type="evidence" value="ECO:0007669"/>
    <property type="project" value="TreeGrafter"/>
</dbReference>
<dbReference type="PANTHER" id="PTHR30560">
    <property type="entry name" value="TRIGGER FACTOR CHAPERONE AND PEPTIDYL-PROLYL CIS/TRANS ISOMERASE"/>
    <property type="match status" value="1"/>
</dbReference>
<dbReference type="GO" id="GO:0043335">
    <property type="term" value="P:protein unfolding"/>
    <property type="evidence" value="ECO:0007669"/>
    <property type="project" value="TreeGrafter"/>
</dbReference>
<feature type="domain" description="Trigger factor C-terminal" evidence="11">
    <location>
        <begin position="211"/>
        <end position="347"/>
    </location>
</feature>
<dbReference type="InterPro" id="IPR008881">
    <property type="entry name" value="Trigger_fac_ribosome-bd_bac"/>
</dbReference>
<evidence type="ECO:0000256" key="3">
    <source>
        <dbReference type="ARBA" id="ARBA00005464"/>
    </source>
</evidence>
<dbReference type="Proteomes" id="UP000231143">
    <property type="component" value="Unassembled WGS sequence"/>
</dbReference>
<evidence type="ECO:0000313" key="12">
    <source>
        <dbReference type="EMBL" id="PIP87393.1"/>
    </source>
</evidence>
<evidence type="ECO:0000313" key="13">
    <source>
        <dbReference type="Proteomes" id="UP000231143"/>
    </source>
</evidence>
<dbReference type="Gene3D" id="1.10.3120.10">
    <property type="entry name" value="Trigger factor, C-terminal domain"/>
    <property type="match status" value="1"/>
</dbReference>
<proteinExistence type="inferred from homology"/>
<dbReference type="InterPro" id="IPR005215">
    <property type="entry name" value="Trig_fac"/>
</dbReference>
<gene>
    <name evidence="12" type="ORF">COW81_00395</name>
</gene>
<dbReference type="GO" id="GO:0003755">
    <property type="term" value="F:peptidyl-prolyl cis-trans isomerase activity"/>
    <property type="evidence" value="ECO:0007669"/>
    <property type="project" value="UniProtKB-KW"/>
</dbReference>
<evidence type="ECO:0000256" key="4">
    <source>
        <dbReference type="ARBA" id="ARBA00013194"/>
    </source>
</evidence>
<dbReference type="GO" id="GO:0044183">
    <property type="term" value="F:protein folding chaperone"/>
    <property type="evidence" value="ECO:0007669"/>
    <property type="project" value="TreeGrafter"/>
</dbReference>
<reference evidence="12 13" key="1">
    <citation type="submission" date="2017-09" db="EMBL/GenBank/DDBJ databases">
        <title>Depth-based differentiation of microbial function through sediment-hosted aquifers and enrichment of novel symbionts in the deep terrestrial subsurface.</title>
        <authorList>
            <person name="Probst A.J."/>
            <person name="Ladd B."/>
            <person name="Jarett J.K."/>
            <person name="Geller-Mcgrath D.E."/>
            <person name="Sieber C.M."/>
            <person name="Emerson J.B."/>
            <person name="Anantharaman K."/>
            <person name="Thomas B.C."/>
            <person name="Malmstrom R."/>
            <person name="Stieglmeier M."/>
            <person name="Klingl A."/>
            <person name="Woyke T."/>
            <person name="Ryan C.M."/>
            <person name="Banfield J.F."/>
        </authorList>
    </citation>
    <scope>NUCLEOTIDE SEQUENCE [LARGE SCALE GENOMIC DNA]</scope>
    <source>
        <strain evidence="12">CG22_combo_CG10-13_8_21_14_all_36_13</strain>
    </source>
</reference>
<evidence type="ECO:0000259" key="10">
    <source>
        <dbReference type="Pfam" id="PF05697"/>
    </source>
</evidence>